<dbReference type="OrthoDB" id="9805462at2"/>
<evidence type="ECO:0000256" key="1">
    <source>
        <dbReference type="ARBA" id="ARBA00022490"/>
    </source>
</evidence>
<dbReference type="RefSeq" id="WP_109015469.1">
    <property type="nucleotide sequence ID" value="NZ_BDOQ01000007.1"/>
</dbReference>
<accession>A0A2R5F7S4</accession>
<dbReference type="GO" id="GO:0005829">
    <property type="term" value="C:cytosol"/>
    <property type="evidence" value="ECO:0007669"/>
    <property type="project" value="TreeGrafter"/>
</dbReference>
<dbReference type="HAMAP" id="MF_00023">
    <property type="entry name" value="SmpB"/>
    <property type="match status" value="1"/>
</dbReference>
<dbReference type="CDD" id="cd09294">
    <property type="entry name" value="SmpB"/>
    <property type="match status" value="1"/>
</dbReference>
<name>A0A2R5F7S4_9PROT</name>
<dbReference type="GO" id="GO:0070930">
    <property type="term" value="P:trans-translation-dependent protein tagging"/>
    <property type="evidence" value="ECO:0007669"/>
    <property type="project" value="TreeGrafter"/>
</dbReference>
<dbReference type="NCBIfam" id="NF003843">
    <property type="entry name" value="PRK05422.1"/>
    <property type="match status" value="1"/>
</dbReference>
<dbReference type="Pfam" id="PF01668">
    <property type="entry name" value="SmpB"/>
    <property type="match status" value="1"/>
</dbReference>
<proteinExistence type="inferred from homology"/>
<dbReference type="InterPro" id="IPR000037">
    <property type="entry name" value="SsrA-bd_prot"/>
</dbReference>
<dbReference type="Gene3D" id="2.40.280.10">
    <property type="match status" value="1"/>
</dbReference>
<dbReference type="PROSITE" id="PS01317">
    <property type="entry name" value="SSRP"/>
    <property type="match status" value="1"/>
</dbReference>
<dbReference type="EMBL" id="BDOQ01000007">
    <property type="protein sequence ID" value="GBG14266.1"/>
    <property type="molecule type" value="Genomic_DNA"/>
</dbReference>
<dbReference type="Proteomes" id="UP000245081">
    <property type="component" value="Unassembled WGS sequence"/>
</dbReference>
<gene>
    <name evidence="3 4" type="primary">smpB</name>
    <name evidence="4" type="ORF">NMK_1831</name>
</gene>
<dbReference type="PANTHER" id="PTHR30308">
    <property type="entry name" value="TMRNA-BINDING COMPONENT OF TRANS-TRANSLATION TAGGING COMPLEX"/>
    <property type="match status" value="1"/>
</dbReference>
<dbReference type="InterPro" id="IPR023620">
    <property type="entry name" value="SmpB"/>
</dbReference>
<sequence length="148" mass="16463">METIAENRQARHNYHIEDTFLAGMVLEGWEVKSILAGRGNFGMGGAFIAIRDGEAFLEGTHLTPDAHVQRNALNGVSAVRTRKLLLNRSELNKLQKKVVERGYTIVPLEVQREGAGRKLKLLIGLAKGKKQYDKRADQKARDLERAGG</sequence>
<dbReference type="GO" id="GO:0003723">
    <property type="term" value="F:RNA binding"/>
    <property type="evidence" value="ECO:0007669"/>
    <property type="project" value="UniProtKB-UniRule"/>
</dbReference>
<comment type="function">
    <text evidence="3">Required for rescue of stalled ribosomes mediated by trans-translation. Binds to transfer-messenger RNA (tmRNA), required for stable association of tmRNA with ribosomes. tmRNA and SmpB together mimic tRNA shape, replacing the anticodon stem-loop with SmpB. tmRNA is encoded by the ssrA gene; the 2 termini fold to resemble tRNA(Ala) and it encodes a 'tag peptide', a short internal open reading frame. During trans-translation Ala-aminoacylated tmRNA acts like a tRNA, entering the A-site of stalled ribosomes, displacing the stalled mRNA. The ribosome then switches to translate the ORF on the tmRNA; the nascent peptide is terminated with the 'tag peptide' encoded by the tmRNA and targeted for degradation. The ribosome is freed to recommence translation, which seems to be the essential function of trans-translation.</text>
</comment>
<protein>
    <recommendedName>
        <fullName evidence="3">SsrA-binding protein</fullName>
    </recommendedName>
    <alternativeName>
        <fullName evidence="3">Small protein B</fullName>
    </alternativeName>
</protein>
<dbReference type="SUPFAM" id="SSF74982">
    <property type="entry name" value="Small protein B (SmpB)"/>
    <property type="match status" value="1"/>
</dbReference>
<evidence type="ECO:0000313" key="4">
    <source>
        <dbReference type="EMBL" id="GBG14266.1"/>
    </source>
</evidence>
<reference evidence="4 5" key="1">
    <citation type="journal article" date="2018" name="Environ. Microbiol.">
        <title>Isolation and genomic characterization of Novimethylophilus kurashikiensis gen. nov. sp. nov., a new lanthanide-dependent methylotrophic species of Methylophilaceae.</title>
        <authorList>
            <person name="Lv H."/>
            <person name="Sahin N."/>
            <person name="Tani A."/>
        </authorList>
    </citation>
    <scope>NUCLEOTIDE SEQUENCE [LARGE SCALE GENOMIC DNA]</scope>
    <source>
        <strain evidence="4 5">La2-4</strain>
    </source>
</reference>
<comment type="caution">
    <text evidence="4">The sequence shown here is derived from an EMBL/GenBank/DDBJ whole genome shotgun (WGS) entry which is preliminary data.</text>
</comment>
<dbReference type="NCBIfam" id="TIGR00086">
    <property type="entry name" value="smpB"/>
    <property type="match status" value="1"/>
</dbReference>
<evidence type="ECO:0000313" key="5">
    <source>
        <dbReference type="Proteomes" id="UP000245081"/>
    </source>
</evidence>
<organism evidence="4 5">
    <name type="scientific">Novimethylophilus kurashikiensis</name>
    <dbReference type="NCBI Taxonomy" id="1825523"/>
    <lineage>
        <taxon>Bacteria</taxon>
        <taxon>Pseudomonadati</taxon>
        <taxon>Pseudomonadota</taxon>
        <taxon>Betaproteobacteria</taxon>
        <taxon>Nitrosomonadales</taxon>
        <taxon>Methylophilaceae</taxon>
        <taxon>Novimethylophilus</taxon>
    </lineage>
</organism>
<evidence type="ECO:0000256" key="2">
    <source>
        <dbReference type="ARBA" id="ARBA00022884"/>
    </source>
</evidence>
<dbReference type="AlphaFoldDB" id="A0A2R5F7S4"/>
<comment type="similarity">
    <text evidence="3">Belongs to the SmpB family.</text>
</comment>
<keyword evidence="5" id="KW-1185">Reference proteome</keyword>
<dbReference type="InterPro" id="IPR020081">
    <property type="entry name" value="SsrA-bd_prot_CS"/>
</dbReference>
<keyword evidence="2 3" id="KW-0694">RNA-binding</keyword>
<keyword evidence="1 3" id="KW-0963">Cytoplasm</keyword>
<dbReference type="PANTHER" id="PTHR30308:SF2">
    <property type="entry name" value="SSRA-BINDING PROTEIN"/>
    <property type="match status" value="1"/>
</dbReference>
<comment type="subcellular location">
    <subcellularLocation>
        <location evidence="3">Cytoplasm</location>
    </subcellularLocation>
    <text evidence="3">The tmRNA-SmpB complex associates with stalled 70S ribosomes.</text>
</comment>
<dbReference type="GO" id="GO:0070929">
    <property type="term" value="P:trans-translation"/>
    <property type="evidence" value="ECO:0007669"/>
    <property type="project" value="UniProtKB-UniRule"/>
</dbReference>
<evidence type="ECO:0000256" key="3">
    <source>
        <dbReference type="HAMAP-Rule" id="MF_00023"/>
    </source>
</evidence>